<keyword evidence="2" id="KW-1185">Reference proteome</keyword>
<reference evidence="2" key="1">
    <citation type="journal article" date="2011" name="Nature">
        <title>Genome sequence and analysis of the tuber crop potato.</title>
        <authorList>
            <consortium name="The Potato Genome Sequencing Consortium"/>
        </authorList>
    </citation>
    <scope>NUCLEOTIDE SEQUENCE [LARGE SCALE GENOMIC DNA]</scope>
    <source>
        <strain evidence="2">cv. DM1-3 516 R44</strain>
    </source>
</reference>
<accession>M1DSI2</accession>
<evidence type="ECO:0000313" key="1">
    <source>
        <dbReference type="EnsemblPlants" id="PGSC0003DMT400093699"/>
    </source>
</evidence>
<name>M1DSI2_SOLTU</name>
<proteinExistence type="predicted"/>
<reference evidence="1" key="2">
    <citation type="submission" date="2015-06" db="UniProtKB">
        <authorList>
            <consortium name="EnsemblPlants"/>
        </authorList>
    </citation>
    <scope>IDENTIFICATION</scope>
    <source>
        <strain evidence="1">DM1-3 516 R44</strain>
    </source>
</reference>
<organism evidence="1 2">
    <name type="scientific">Solanum tuberosum</name>
    <name type="common">Potato</name>
    <dbReference type="NCBI Taxonomy" id="4113"/>
    <lineage>
        <taxon>Eukaryota</taxon>
        <taxon>Viridiplantae</taxon>
        <taxon>Streptophyta</taxon>
        <taxon>Embryophyta</taxon>
        <taxon>Tracheophyta</taxon>
        <taxon>Spermatophyta</taxon>
        <taxon>Magnoliopsida</taxon>
        <taxon>eudicotyledons</taxon>
        <taxon>Gunneridae</taxon>
        <taxon>Pentapetalae</taxon>
        <taxon>asterids</taxon>
        <taxon>lamiids</taxon>
        <taxon>Solanales</taxon>
        <taxon>Solanaceae</taxon>
        <taxon>Solanoideae</taxon>
        <taxon>Solaneae</taxon>
        <taxon>Solanum</taxon>
    </lineage>
</organism>
<dbReference type="Proteomes" id="UP000011115">
    <property type="component" value="Unassembled WGS sequence"/>
</dbReference>
<protein>
    <submittedName>
        <fullName evidence="1">Uncharacterized protein</fullName>
    </submittedName>
</protein>
<sequence length="66" mass="7696">MGEVIHCVHLWHLSTIVELELAFEASIVNLRIFDNGIWIVEQSMDTNEKKGTMQLKERRKEGMRIA</sequence>
<dbReference type="HOGENOM" id="CLU_2836172_0_0_1"/>
<evidence type="ECO:0000313" key="2">
    <source>
        <dbReference type="Proteomes" id="UP000011115"/>
    </source>
</evidence>
<dbReference type="InParanoid" id="M1DSI2"/>
<dbReference type="EnsemblPlants" id="PGSC0003DMT400093699">
    <property type="protein sequence ID" value="PGSC0003DMT400093699"/>
    <property type="gene ID" value="PGSC0003DMG400043270"/>
</dbReference>
<dbReference type="Gramene" id="PGSC0003DMT400093699">
    <property type="protein sequence ID" value="PGSC0003DMT400093699"/>
    <property type="gene ID" value="PGSC0003DMG400043270"/>
</dbReference>
<dbReference type="AlphaFoldDB" id="M1DSI2"/>
<dbReference type="PaxDb" id="4113-PGSC0003DMT400093699"/>